<sequence>MGTSRSTHYSSCTNWLCRQSLHTLFTLSFILVCLQKKVWAAADPKPKPGPEAPVAAEDNPLLSCYTCVNVSDNDLCNRFAIDHPCPPGMLFCRTTHIMDSHGRSVLVDKKCSAAVECLEGNVGCLDIDGQRICVSCCDESYCNKDVPTGYHDAVLNHTHHHREGSQLAAHSNVSSGTPTGATRLTNGCIGLSTSALLLIIHCLFTLALPPSLQHCRVSLKA</sequence>
<feature type="transmembrane region" description="Helical" evidence="9">
    <location>
        <begin position="189"/>
        <end position="208"/>
    </location>
</feature>
<evidence type="ECO:0000313" key="11">
    <source>
        <dbReference type="EMBL" id="CAD7273040.1"/>
    </source>
</evidence>
<dbReference type="Pfam" id="PF16975">
    <property type="entry name" value="UPAR_LY6_2"/>
    <property type="match status" value="1"/>
</dbReference>
<dbReference type="PANTHER" id="PTHR31171">
    <property type="entry name" value="LY6/PLAUR DOMAIN-CONTAINING PROTEIN 6"/>
    <property type="match status" value="1"/>
</dbReference>
<dbReference type="Proteomes" id="UP000678499">
    <property type="component" value="Unassembled WGS sequence"/>
</dbReference>
<dbReference type="Gene3D" id="2.10.60.10">
    <property type="entry name" value="CD59"/>
    <property type="match status" value="1"/>
</dbReference>
<name>A0A7R9G9G7_9CRUS</name>
<dbReference type="InterPro" id="IPR045860">
    <property type="entry name" value="Snake_toxin-like_sf"/>
</dbReference>
<keyword evidence="12" id="KW-1185">Reference proteome</keyword>
<accession>A0A7R9G9G7</accession>
<dbReference type="GO" id="GO:0005886">
    <property type="term" value="C:plasma membrane"/>
    <property type="evidence" value="ECO:0007669"/>
    <property type="project" value="UniProtKB-SubCell"/>
</dbReference>
<evidence type="ECO:0000256" key="9">
    <source>
        <dbReference type="SAM" id="Phobius"/>
    </source>
</evidence>
<dbReference type="OrthoDB" id="6149028at2759"/>
<dbReference type="GO" id="GO:0030548">
    <property type="term" value="F:acetylcholine receptor regulator activity"/>
    <property type="evidence" value="ECO:0007669"/>
    <property type="project" value="InterPro"/>
</dbReference>
<organism evidence="11">
    <name type="scientific">Notodromas monacha</name>
    <dbReference type="NCBI Taxonomy" id="399045"/>
    <lineage>
        <taxon>Eukaryota</taxon>
        <taxon>Metazoa</taxon>
        <taxon>Ecdysozoa</taxon>
        <taxon>Arthropoda</taxon>
        <taxon>Crustacea</taxon>
        <taxon>Oligostraca</taxon>
        <taxon>Ostracoda</taxon>
        <taxon>Podocopa</taxon>
        <taxon>Podocopida</taxon>
        <taxon>Cypridocopina</taxon>
        <taxon>Cypridoidea</taxon>
        <taxon>Cyprididae</taxon>
        <taxon>Notodromas</taxon>
    </lineage>
</organism>
<keyword evidence="9" id="KW-0812">Transmembrane</keyword>
<dbReference type="CDD" id="cd23567">
    <property type="entry name" value="TFP_LU_ECD_LYPD6_like"/>
    <property type="match status" value="1"/>
</dbReference>
<protein>
    <submittedName>
        <fullName evidence="11">Uncharacterized protein</fullName>
    </submittedName>
</protein>
<keyword evidence="2" id="KW-1003">Cell membrane</keyword>
<feature type="signal peptide" evidence="10">
    <location>
        <begin position="1"/>
        <end position="40"/>
    </location>
</feature>
<dbReference type="SUPFAM" id="SSF57302">
    <property type="entry name" value="Snake toxin-like"/>
    <property type="match status" value="1"/>
</dbReference>
<evidence type="ECO:0000256" key="5">
    <source>
        <dbReference type="ARBA" id="ARBA00023136"/>
    </source>
</evidence>
<gene>
    <name evidence="11" type="ORF">NMOB1V02_LOCUS947</name>
</gene>
<feature type="chain" id="PRO_5036403220" evidence="10">
    <location>
        <begin position="41"/>
        <end position="221"/>
    </location>
</feature>
<comment type="subcellular location">
    <subcellularLocation>
        <location evidence="1">Cell membrane</location>
        <topology evidence="1">Lipid-anchor</topology>
        <topology evidence="1">GPI-anchor</topology>
    </subcellularLocation>
</comment>
<proteinExistence type="predicted"/>
<keyword evidence="6" id="KW-1015">Disulfide bond</keyword>
<evidence type="ECO:0000313" key="12">
    <source>
        <dbReference type="Proteomes" id="UP000678499"/>
    </source>
</evidence>
<evidence type="ECO:0000256" key="7">
    <source>
        <dbReference type="ARBA" id="ARBA00023180"/>
    </source>
</evidence>
<reference evidence="11" key="1">
    <citation type="submission" date="2020-11" db="EMBL/GenBank/DDBJ databases">
        <authorList>
            <person name="Tran Van P."/>
        </authorList>
    </citation>
    <scope>NUCLEOTIDE SEQUENCE</scope>
</reference>
<dbReference type="PANTHER" id="PTHR31171:SF3">
    <property type="entry name" value="LY6_PLAUR DOMAIN-CONTAINING PROTEIN 6B"/>
    <property type="match status" value="1"/>
</dbReference>
<evidence type="ECO:0000256" key="2">
    <source>
        <dbReference type="ARBA" id="ARBA00022475"/>
    </source>
</evidence>
<keyword evidence="7" id="KW-0325">Glycoprotein</keyword>
<dbReference type="AlphaFoldDB" id="A0A7R9G9G7"/>
<keyword evidence="9" id="KW-1133">Transmembrane helix</keyword>
<evidence type="ECO:0000256" key="10">
    <source>
        <dbReference type="SAM" id="SignalP"/>
    </source>
</evidence>
<evidence type="ECO:0000256" key="3">
    <source>
        <dbReference type="ARBA" id="ARBA00022622"/>
    </source>
</evidence>
<evidence type="ECO:0000256" key="8">
    <source>
        <dbReference type="ARBA" id="ARBA00023288"/>
    </source>
</evidence>
<dbReference type="InterPro" id="IPR039457">
    <property type="entry name" value="LYPD6-like"/>
</dbReference>
<dbReference type="EMBL" id="CAJPEX010000086">
    <property type="protein sequence ID" value="CAG0913192.1"/>
    <property type="molecule type" value="Genomic_DNA"/>
</dbReference>
<keyword evidence="4 10" id="KW-0732">Signal</keyword>
<evidence type="ECO:0000256" key="1">
    <source>
        <dbReference type="ARBA" id="ARBA00004609"/>
    </source>
</evidence>
<evidence type="ECO:0000256" key="4">
    <source>
        <dbReference type="ARBA" id="ARBA00022729"/>
    </source>
</evidence>
<dbReference type="EMBL" id="OA882123">
    <property type="protein sequence ID" value="CAD7273040.1"/>
    <property type="molecule type" value="Genomic_DNA"/>
</dbReference>
<keyword evidence="3" id="KW-0336">GPI-anchor</keyword>
<keyword evidence="5 9" id="KW-0472">Membrane</keyword>
<evidence type="ECO:0000256" key="6">
    <source>
        <dbReference type="ARBA" id="ARBA00023157"/>
    </source>
</evidence>
<keyword evidence="8" id="KW-0449">Lipoprotein</keyword>
<dbReference type="GO" id="GO:0098552">
    <property type="term" value="C:side of membrane"/>
    <property type="evidence" value="ECO:0007669"/>
    <property type="project" value="UniProtKB-KW"/>
</dbReference>